<feature type="transmembrane region" description="Helical" evidence="8">
    <location>
        <begin position="528"/>
        <end position="550"/>
    </location>
</feature>
<comment type="similarity">
    <text evidence="6">Belongs to the YccS/YhfK family.</text>
</comment>
<evidence type="ECO:0000256" key="7">
    <source>
        <dbReference type="SAM" id="MobiDB-lite"/>
    </source>
</evidence>
<evidence type="ECO:0000256" key="8">
    <source>
        <dbReference type="SAM" id="Phobius"/>
    </source>
</evidence>
<feature type="transmembrane region" description="Helical" evidence="8">
    <location>
        <begin position="503"/>
        <end position="522"/>
    </location>
</feature>
<organism evidence="10 11">
    <name type="scientific">Streptomyces corynorhini</name>
    <dbReference type="NCBI Taxonomy" id="2282652"/>
    <lineage>
        <taxon>Bacteria</taxon>
        <taxon>Bacillati</taxon>
        <taxon>Actinomycetota</taxon>
        <taxon>Actinomycetes</taxon>
        <taxon>Kitasatosporales</taxon>
        <taxon>Streptomycetaceae</taxon>
        <taxon>Streptomyces</taxon>
    </lineage>
</organism>
<feature type="domain" description="Integral membrane bound transporter" evidence="9">
    <location>
        <begin position="425"/>
        <end position="544"/>
    </location>
</feature>
<dbReference type="OrthoDB" id="3867595at2"/>
<feature type="transmembrane region" description="Helical" evidence="8">
    <location>
        <begin position="110"/>
        <end position="128"/>
    </location>
</feature>
<evidence type="ECO:0000256" key="2">
    <source>
        <dbReference type="ARBA" id="ARBA00022475"/>
    </source>
</evidence>
<feature type="region of interest" description="Disordered" evidence="7">
    <location>
        <begin position="332"/>
        <end position="395"/>
    </location>
</feature>
<dbReference type="InterPro" id="IPR049453">
    <property type="entry name" value="Memb_transporter_dom"/>
</dbReference>
<keyword evidence="11" id="KW-1185">Reference proteome</keyword>
<comment type="caution">
    <text evidence="10">The sequence shown here is derived from an EMBL/GenBank/DDBJ whole genome shotgun (WGS) entry which is preliminary data.</text>
</comment>
<dbReference type="AlphaFoldDB" id="A0A370BIA5"/>
<gene>
    <name evidence="10" type="ORF">DVH02_00765</name>
</gene>
<dbReference type="EMBL" id="QQNA01000003">
    <property type="protein sequence ID" value="RDG39994.1"/>
    <property type="molecule type" value="Genomic_DNA"/>
</dbReference>
<dbReference type="Proteomes" id="UP000253741">
    <property type="component" value="Unassembled WGS sequence"/>
</dbReference>
<name>A0A370BIA5_9ACTN</name>
<dbReference type="PANTHER" id="PTHR30509">
    <property type="entry name" value="P-HYDROXYBENZOIC ACID EFFLUX PUMP SUBUNIT-RELATED"/>
    <property type="match status" value="1"/>
</dbReference>
<dbReference type="GO" id="GO:0005886">
    <property type="term" value="C:plasma membrane"/>
    <property type="evidence" value="ECO:0007669"/>
    <property type="project" value="UniProtKB-SubCell"/>
</dbReference>
<reference evidence="10 11" key="1">
    <citation type="submission" date="2018-07" db="EMBL/GenBank/DDBJ databases">
        <title>Streptomyces species from bats.</title>
        <authorList>
            <person name="Dunlap C."/>
        </authorList>
    </citation>
    <scope>NUCLEOTIDE SEQUENCE [LARGE SCALE GENOMIC DNA]</scope>
    <source>
        <strain evidence="10 11">AC230</strain>
    </source>
</reference>
<feature type="transmembrane region" description="Helical" evidence="8">
    <location>
        <begin position="458"/>
        <end position="491"/>
    </location>
</feature>
<comment type="subcellular location">
    <subcellularLocation>
        <location evidence="1">Cell membrane</location>
        <topology evidence="1">Multi-pass membrane protein</topology>
    </subcellularLocation>
</comment>
<evidence type="ECO:0000256" key="3">
    <source>
        <dbReference type="ARBA" id="ARBA00022692"/>
    </source>
</evidence>
<dbReference type="Pfam" id="PF13515">
    <property type="entry name" value="FUSC_2"/>
    <property type="match status" value="1"/>
</dbReference>
<evidence type="ECO:0000259" key="9">
    <source>
        <dbReference type="Pfam" id="PF13515"/>
    </source>
</evidence>
<accession>A0A370BIA5</accession>
<keyword evidence="2" id="KW-1003">Cell membrane</keyword>
<evidence type="ECO:0000313" key="10">
    <source>
        <dbReference type="EMBL" id="RDG39994.1"/>
    </source>
</evidence>
<feature type="transmembrane region" description="Helical" evidence="8">
    <location>
        <begin position="82"/>
        <end position="104"/>
    </location>
</feature>
<dbReference type="PANTHER" id="PTHR30509:SF9">
    <property type="entry name" value="MULTIDRUG RESISTANCE PROTEIN MDTO"/>
    <property type="match status" value="1"/>
</dbReference>
<evidence type="ECO:0000256" key="4">
    <source>
        <dbReference type="ARBA" id="ARBA00022989"/>
    </source>
</evidence>
<proteinExistence type="inferred from homology"/>
<evidence type="ECO:0000256" key="6">
    <source>
        <dbReference type="ARBA" id="ARBA00043993"/>
    </source>
</evidence>
<keyword evidence="3 8" id="KW-0812">Transmembrane</keyword>
<keyword evidence="4 8" id="KW-1133">Transmembrane helix</keyword>
<protein>
    <submittedName>
        <fullName evidence="10">FUSC family protein</fullName>
    </submittedName>
</protein>
<evidence type="ECO:0000256" key="1">
    <source>
        <dbReference type="ARBA" id="ARBA00004651"/>
    </source>
</evidence>
<sequence length="720" mass="74801">MPAPSVPPSRPARRRTVPAWLLHPLGWRSGPIPWTAVLRGALSAGPLLALGAASGHLGEAILAGLGAMLAGVNDRPGTRRTGVVHIGLPAVAGAFGLLCGGLLADAGGRWAAVPALFVVGWLSGALSVSGPVWSAAAMQLLVTAAIGAGMPLPGPAWLKALCYLGGAAWLLLLRVVLRTPGLRRGARWDGEREAVAAVFDALADALRAVGGPGAEPARTRLVTAQQRADESLRLMRLLSWPRRADRPGADRPGAAGARRIVARFGAATALCEAGIALLWEGRPLPRHIAEGPRRLAAAVRADGAPGALPSPASDTVQRDAFDRALLDAAVTFDRTAPGRDPRAQRPVGTPARTASGAPARTAPGTTGDTGVPRTPAGGSPAPEHRTGLRHTGTPRRRPRALFGRAFAPARRENGLRVALCVAASAAVALSLHQTHWYWLPATAAFLVKPDLGPLFSRVVNRVVGTATGVLVFTLAMIWLDGTWWLLAVVVTGGALIPVATRHFGFQTAVVTLLVLSFVYAGGDTEATAARLLDTALACAIVLLVGHLPLLTDPRVRVGHRFAVALRHTERYLRYVLDAPGAPRAPGTPGATPRGSDATGVALRHSAYRALAEARAAVGTAAAELPGPHRTHRHDWLAVLALAERIVDAATVCAVRIEQGVPMPPATEIREVTGALSAMADALEEGRGTAAAALPPVPRACRSLRDVMTQLHGIQALTNAA</sequence>
<evidence type="ECO:0000256" key="5">
    <source>
        <dbReference type="ARBA" id="ARBA00023136"/>
    </source>
</evidence>
<evidence type="ECO:0000313" key="11">
    <source>
        <dbReference type="Proteomes" id="UP000253741"/>
    </source>
</evidence>
<feature type="transmembrane region" description="Helical" evidence="8">
    <location>
        <begin position="417"/>
        <end position="438"/>
    </location>
</feature>
<keyword evidence="5 8" id="KW-0472">Membrane</keyword>
<feature type="transmembrane region" description="Helical" evidence="8">
    <location>
        <begin position="156"/>
        <end position="177"/>
    </location>
</feature>